<evidence type="ECO:0000313" key="2">
    <source>
        <dbReference type="Proteomes" id="UP001222932"/>
    </source>
</evidence>
<gene>
    <name evidence="1" type="ORF">CspeluHIS016_0103940</name>
</gene>
<organism evidence="1 2">
    <name type="scientific">Cutaneotrichosporon spelunceum</name>
    <dbReference type="NCBI Taxonomy" id="1672016"/>
    <lineage>
        <taxon>Eukaryota</taxon>
        <taxon>Fungi</taxon>
        <taxon>Dikarya</taxon>
        <taxon>Basidiomycota</taxon>
        <taxon>Agaricomycotina</taxon>
        <taxon>Tremellomycetes</taxon>
        <taxon>Trichosporonales</taxon>
        <taxon>Trichosporonaceae</taxon>
        <taxon>Cutaneotrichosporon</taxon>
    </lineage>
</organism>
<sequence length="175" mass="17992">MLFTALCLVGAAMATPAGYASFQLGRRGYLPQDGGCRPGDTLCDSVEADGTGGWCANLKTDPSNCGACGKMCGASFGRCIDGYCPHDDPNACPQGWTGCEGGPIGYFPFTCTDLQNDVCVAGQNCVDGTCTPGSTCPQDYCGGVGCVNKQNDNRHCGKCFNTCEPGQNCVSGVCS</sequence>
<comment type="caution">
    <text evidence="1">The sequence shown here is derived from an EMBL/GenBank/DDBJ whole genome shotgun (WGS) entry which is preliminary data.</text>
</comment>
<dbReference type="Proteomes" id="UP001222932">
    <property type="component" value="Unassembled WGS sequence"/>
</dbReference>
<reference evidence="1" key="1">
    <citation type="journal article" date="2023" name="BMC Genomics">
        <title>Chromosome-level genome assemblies of Cutaneotrichosporon spp. (Trichosporonales, Basidiomycota) reveal imbalanced evolution between nucleotide sequences and chromosome synteny.</title>
        <authorList>
            <person name="Kobayashi Y."/>
            <person name="Kayamori A."/>
            <person name="Aoki K."/>
            <person name="Shiwa Y."/>
            <person name="Matsutani M."/>
            <person name="Fujita N."/>
            <person name="Sugita T."/>
            <person name="Iwasaki W."/>
            <person name="Tanaka N."/>
            <person name="Takashima M."/>
        </authorList>
    </citation>
    <scope>NUCLEOTIDE SEQUENCE</scope>
    <source>
        <strain evidence="1">HIS016</strain>
    </source>
</reference>
<proteinExistence type="predicted"/>
<dbReference type="EMBL" id="BTCM01000001">
    <property type="protein sequence ID" value="GMK53808.1"/>
    <property type="molecule type" value="Genomic_DNA"/>
</dbReference>
<protein>
    <submittedName>
        <fullName evidence="1">Uncharacterized protein</fullName>
    </submittedName>
</protein>
<keyword evidence="2" id="KW-1185">Reference proteome</keyword>
<name>A0AAD3TNI9_9TREE</name>
<reference evidence="1" key="2">
    <citation type="submission" date="2023-06" db="EMBL/GenBank/DDBJ databases">
        <authorList>
            <person name="Kobayashi Y."/>
            <person name="Kayamori A."/>
            <person name="Aoki K."/>
            <person name="Shiwa Y."/>
            <person name="Fujita N."/>
            <person name="Sugita T."/>
            <person name="Iwasaki W."/>
            <person name="Tanaka N."/>
            <person name="Takashima M."/>
        </authorList>
    </citation>
    <scope>NUCLEOTIDE SEQUENCE</scope>
    <source>
        <strain evidence="1">HIS016</strain>
    </source>
</reference>
<dbReference type="AlphaFoldDB" id="A0AAD3TNI9"/>
<accession>A0AAD3TNI9</accession>
<evidence type="ECO:0000313" key="1">
    <source>
        <dbReference type="EMBL" id="GMK53808.1"/>
    </source>
</evidence>